<dbReference type="Pfam" id="PF06429">
    <property type="entry name" value="Flg_bbr_C"/>
    <property type="match status" value="1"/>
</dbReference>
<dbReference type="InterPro" id="IPR020013">
    <property type="entry name" value="Flagellar_FlgE/F/G"/>
</dbReference>
<dbReference type="PANTHER" id="PTHR30435">
    <property type="entry name" value="FLAGELLAR PROTEIN"/>
    <property type="match status" value="1"/>
</dbReference>
<sequence length="299" mass="32074">MLRGLDAAASGMIANQARQDALTNNLANVNTPGYKADNSTFRTFPELLLERIRDTAGGVAGLPAFPGSKQVIGRLSHGVYNQELVPNFAQGDIFETGKVLDIALVDGGIPTIEVDGRQVQPRMFFAVQKPGEGGGPPQVYYTRSGNWTMNAAGQLTTMEGYPVLNAAGQPINLRALLGDAPLNKENLQVTSDGRLIALGNPGTAPIRLGIYRIDNPTADLVKEADTTFRYTGNGAPTLYNPAVDPAVSIKQGYIERSNVDAGRTMIDLMAVLRSYEANQRVLQAYDITLQKLNEVGKIG</sequence>
<organism evidence="6 7">
    <name type="scientific">Aneurinibacillus thermoaerophilus</name>
    <dbReference type="NCBI Taxonomy" id="143495"/>
    <lineage>
        <taxon>Bacteria</taxon>
        <taxon>Bacillati</taxon>
        <taxon>Bacillota</taxon>
        <taxon>Bacilli</taxon>
        <taxon>Bacillales</taxon>
        <taxon>Paenibacillaceae</taxon>
        <taxon>Aneurinibacillus group</taxon>
        <taxon>Aneurinibacillus</taxon>
    </lineage>
</organism>
<reference evidence="6 7" key="1">
    <citation type="submission" date="2016-10" db="EMBL/GenBank/DDBJ databases">
        <authorList>
            <person name="de Groot N.N."/>
        </authorList>
    </citation>
    <scope>NUCLEOTIDE SEQUENCE [LARGE SCALE GENOMIC DNA]</scope>
    <source>
        <strain evidence="6 7">L 420-91</strain>
    </source>
</reference>
<dbReference type="InterPro" id="IPR037925">
    <property type="entry name" value="FlgE/F/G-like"/>
</dbReference>
<proteinExistence type="inferred from homology"/>
<evidence type="ECO:0000256" key="1">
    <source>
        <dbReference type="ARBA" id="ARBA00009677"/>
    </source>
</evidence>
<dbReference type="GO" id="GO:0071978">
    <property type="term" value="P:bacterial-type flagellum-dependent swarming motility"/>
    <property type="evidence" value="ECO:0007669"/>
    <property type="project" value="TreeGrafter"/>
</dbReference>
<name>A0A1G7ZZV0_ANETH</name>
<dbReference type="SUPFAM" id="SSF117143">
    <property type="entry name" value="Flagellar hook protein flgE"/>
    <property type="match status" value="1"/>
</dbReference>
<comment type="subcellular location">
    <subcellularLocation>
        <location evidence="2">Bacterial flagellum basal body</location>
    </subcellularLocation>
</comment>
<keyword evidence="6" id="KW-0966">Cell projection</keyword>
<dbReference type="NCBIfam" id="TIGR03506">
    <property type="entry name" value="FlgEFG_subfam"/>
    <property type="match status" value="1"/>
</dbReference>
<feature type="domain" description="Flagellar hook protein FlgE/F/G-like D1" evidence="5">
    <location>
        <begin position="123"/>
        <end position="195"/>
    </location>
</feature>
<dbReference type="EMBL" id="FNDE01000013">
    <property type="protein sequence ID" value="SDH14087.1"/>
    <property type="molecule type" value="Genomic_DNA"/>
</dbReference>
<evidence type="ECO:0000259" key="3">
    <source>
        <dbReference type="Pfam" id="PF00460"/>
    </source>
</evidence>
<evidence type="ECO:0000259" key="4">
    <source>
        <dbReference type="Pfam" id="PF06429"/>
    </source>
</evidence>
<dbReference type="Pfam" id="PF22692">
    <property type="entry name" value="LlgE_F_G_D1"/>
    <property type="match status" value="1"/>
</dbReference>
<evidence type="ECO:0000313" key="6">
    <source>
        <dbReference type="EMBL" id="SDH14087.1"/>
    </source>
</evidence>
<dbReference type="GO" id="GO:0009425">
    <property type="term" value="C:bacterial-type flagellum basal body"/>
    <property type="evidence" value="ECO:0007669"/>
    <property type="project" value="UniProtKB-SubCell"/>
</dbReference>
<protein>
    <submittedName>
        <fullName evidence="6">Flagellar basal-body rod protein FlgG</fullName>
    </submittedName>
</protein>
<keyword evidence="6" id="KW-0969">Cilium</keyword>
<dbReference type="OrthoDB" id="9800375at2"/>
<dbReference type="AlphaFoldDB" id="A0A1G7ZZV0"/>
<keyword evidence="2" id="KW-0975">Bacterial flagellum</keyword>
<keyword evidence="6" id="KW-0282">Flagellum</keyword>
<dbReference type="Pfam" id="PF00460">
    <property type="entry name" value="Flg_bb_rod"/>
    <property type="match status" value="1"/>
</dbReference>
<evidence type="ECO:0000259" key="5">
    <source>
        <dbReference type="Pfam" id="PF22692"/>
    </source>
</evidence>
<gene>
    <name evidence="6" type="ORF">SAMN04489735_101342</name>
</gene>
<dbReference type="InterPro" id="IPR001444">
    <property type="entry name" value="Flag_bb_rod_N"/>
</dbReference>
<dbReference type="InterPro" id="IPR019776">
    <property type="entry name" value="Flagellar_basal_body_rod_CS"/>
</dbReference>
<feature type="domain" description="Flagellar basal-body/hook protein C-terminal" evidence="4">
    <location>
        <begin position="250"/>
        <end position="294"/>
    </location>
</feature>
<dbReference type="PANTHER" id="PTHR30435:SF19">
    <property type="entry name" value="FLAGELLAR BASAL-BODY ROD PROTEIN FLGG"/>
    <property type="match status" value="1"/>
</dbReference>
<dbReference type="RefSeq" id="WP_057897429.1">
    <property type="nucleotide sequence ID" value="NZ_FNDE01000013.1"/>
</dbReference>
<evidence type="ECO:0000313" key="7">
    <source>
        <dbReference type="Proteomes" id="UP000198956"/>
    </source>
</evidence>
<dbReference type="Proteomes" id="UP000198956">
    <property type="component" value="Unassembled WGS sequence"/>
</dbReference>
<feature type="domain" description="Flagellar basal body rod protein N-terminal" evidence="3">
    <location>
        <begin position="5"/>
        <end position="35"/>
    </location>
</feature>
<dbReference type="InterPro" id="IPR010930">
    <property type="entry name" value="Flg_bb/hook_C_dom"/>
</dbReference>
<comment type="similarity">
    <text evidence="1 2">Belongs to the flagella basal body rod proteins family.</text>
</comment>
<dbReference type="PROSITE" id="PS00588">
    <property type="entry name" value="FLAGELLA_BB_ROD"/>
    <property type="match status" value="1"/>
</dbReference>
<evidence type="ECO:0000256" key="2">
    <source>
        <dbReference type="RuleBase" id="RU362116"/>
    </source>
</evidence>
<dbReference type="InterPro" id="IPR053967">
    <property type="entry name" value="LlgE_F_G-like_D1"/>
</dbReference>
<accession>A0A1G7ZZV0</accession>